<proteinExistence type="predicted"/>
<dbReference type="KEGG" id="lenr:94173721"/>
<evidence type="ECO:0000256" key="1">
    <source>
        <dbReference type="SAM" id="MobiDB-lite"/>
    </source>
</evidence>
<keyword evidence="3" id="KW-1185">Reference proteome</keyword>
<sequence>MAAASPLRPGWATMPSVQWYAAAFFTLTVSSPQKEVPAAVRSSEGDGSPLPVAADEGAPETLKPRAG</sequence>
<name>A0A836HZ72_LEIEN</name>
<dbReference type="GeneID" id="94173721"/>
<feature type="region of interest" description="Disordered" evidence="1">
    <location>
        <begin position="35"/>
        <end position="67"/>
    </location>
</feature>
<dbReference type="EMBL" id="JAFHKP010000007">
    <property type="protein sequence ID" value="KAG5485188.1"/>
    <property type="molecule type" value="Genomic_DNA"/>
</dbReference>
<gene>
    <name evidence="2" type="ORF">CUR178_06546</name>
</gene>
<comment type="caution">
    <text evidence="2">The sequence shown here is derived from an EMBL/GenBank/DDBJ whole genome shotgun (WGS) entry which is preliminary data.</text>
</comment>
<accession>A0A836HZ72</accession>
<reference evidence="2 3" key="1">
    <citation type="submission" date="2021-02" db="EMBL/GenBank/DDBJ databases">
        <title>Leishmania (Mundinia) enrietti genome sequencing and assembly.</title>
        <authorList>
            <person name="Almutairi H."/>
            <person name="Gatherer D."/>
        </authorList>
    </citation>
    <scope>NUCLEOTIDE SEQUENCE [LARGE SCALE GENOMIC DNA]</scope>
    <source>
        <strain evidence="2">CUR178</strain>
    </source>
</reference>
<dbReference type="RefSeq" id="XP_067695452.1">
    <property type="nucleotide sequence ID" value="XM_067838211.1"/>
</dbReference>
<evidence type="ECO:0000313" key="2">
    <source>
        <dbReference type="EMBL" id="KAG5485188.1"/>
    </source>
</evidence>
<protein>
    <submittedName>
        <fullName evidence="2">Uncharacterized protein</fullName>
    </submittedName>
</protein>
<evidence type="ECO:0000313" key="3">
    <source>
        <dbReference type="Proteomes" id="UP000674179"/>
    </source>
</evidence>
<dbReference type="AlphaFoldDB" id="A0A836HZ72"/>
<dbReference type="Proteomes" id="UP000674179">
    <property type="component" value="Chromosome 7"/>
</dbReference>
<organism evidence="2 3">
    <name type="scientific">Leishmania enriettii</name>
    <dbReference type="NCBI Taxonomy" id="5663"/>
    <lineage>
        <taxon>Eukaryota</taxon>
        <taxon>Discoba</taxon>
        <taxon>Euglenozoa</taxon>
        <taxon>Kinetoplastea</taxon>
        <taxon>Metakinetoplastina</taxon>
        <taxon>Trypanosomatida</taxon>
        <taxon>Trypanosomatidae</taxon>
        <taxon>Leishmaniinae</taxon>
        <taxon>Leishmania</taxon>
    </lineage>
</organism>